<organism evidence="1 2">
    <name type="scientific">Smallanthus sonchifolius</name>
    <dbReference type="NCBI Taxonomy" id="185202"/>
    <lineage>
        <taxon>Eukaryota</taxon>
        <taxon>Viridiplantae</taxon>
        <taxon>Streptophyta</taxon>
        <taxon>Embryophyta</taxon>
        <taxon>Tracheophyta</taxon>
        <taxon>Spermatophyta</taxon>
        <taxon>Magnoliopsida</taxon>
        <taxon>eudicotyledons</taxon>
        <taxon>Gunneridae</taxon>
        <taxon>Pentapetalae</taxon>
        <taxon>asterids</taxon>
        <taxon>campanulids</taxon>
        <taxon>Asterales</taxon>
        <taxon>Asteraceae</taxon>
        <taxon>Asteroideae</taxon>
        <taxon>Heliantheae alliance</taxon>
        <taxon>Millerieae</taxon>
        <taxon>Smallanthus</taxon>
    </lineage>
</organism>
<name>A0ACB9K3U6_9ASTR</name>
<evidence type="ECO:0000313" key="1">
    <source>
        <dbReference type="EMBL" id="KAI3826913.1"/>
    </source>
</evidence>
<protein>
    <submittedName>
        <fullName evidence="1">Uncharacterized protein</fullName>
    </submittedName>
</protein>
<dbReference type="EMBL" id="CM042018">
    <property type="protein sequence ID" value="KAI3826913.1"/>
    <property type="molecule type" value="Genomic_DNA"/>
</dbReference>
<reference evidence="1 2" key="2">
    <citation type="journal article" date="2022" name="Mol. Ecol. Resour.">
        <title>The genomes of chicory, endive, great burdock and yacon provide insights into Asteraceae paleo-polyploidization history and plant inulin production.</title>
        <authorList>
            <person name="Fan W."/>
            <person name="Wang S."/>
            <person name="Wang H."/>
            <person name="Wang A."/>
            <person name="Jiang F."/>
            <person name="Liu H."/>
            <person name="Zhao H."/>
            <person name="Xu D."/>
            <person name="Zhang Y."/>
        </authorList>
    </citation>
    <scope>NUCLEOTIDE SEQUENCE [LARGE SCALE GENOMIC DNA]</scope>
    <source>
        <strain evidence="2">cv. Yunnan</strain>
        <tissue evidence="1">Leaves</tissue>
    </source>
</reference>
<dbReference type="Proteomes" id="UP001056120">
    <property type="component" value="Linkage Group LG01"/>
</dbReference>
<keyword evidence="2" id="KW-1185">Reference proteome</keyword>
<reference evidence="2" key="1">
    <citation type="journal article" date="2022" name="Mol. Ecol. Resour.">
        <title>The genomes of chicory, endive, great burdock and yacon provide insights into Asteraceae palaeo-polyploidization history and plant inulin production.</title>
        <authorList>
            <person name="Fan W."/>
            <person name="Wang S."/>
            <person name="Wang H."/>
            <person name="Wang A."/>
            <person name="Jiang F."/>
            <person name="Liu H."/>
            <person name="Zhao H."/>
            <person name="Xu D."/>
            <person name="Zhang Y."/>
        </authorList>
    </citation>
    <scope>NUCLEOTIDE SEQUENCE [LARGE SCALE GENOMIC DNA]</scope>
    <source>
        <strain evidence="2">cv. Yunnan</strain>
    </source>
</reference>
<proteinExistence type="predicted"/>
<sequence length="78" mass="9203">MNRWTCSPARHLKEIRQSCVENELSWVWWPPLKTCSYKVRVDHISIAFINRDEITRLKAQHPNMSHQQVFGTAAKNVI</sequence>
<evidence type="ECO:0000313" key="2">
    <source>
        <dbReference type="Proteomes" id="UP001056120"/>
    </source>
</evidence>
<comment type="caution">
    <text evidence="1">The sequence shown here is derived from an EMBL/GenBank/DDBJ whole genome shotgun (WGS) entry which is preliminary data.</text>
</comment>
<gene>
    <name evidence="1" type="ORF">L1987_00973</name>
</gene>
<accession>A0ACB9K3U6</accession>